<organism evidence="2 3">
    <name type="scientific">Austropuccinia psidii MF-1</name>
    <dbReference type="NCBI Taxonomy" id="1389203"/>
    <lineage>
        <taxon>Eukaryota</taxon>
        <taxon>Fungi</taxon>
        <taxon>Dikarya</taxon>
        <taxon>Basidiomycota</taxon>
        <taxon>Pucciniomycotina</taxon>
        <taxon>Pucciniomycetes</taxon>
        <taxon>Pucciniales</taxon>
        <taxon>Sphaerophragmiaceae</taxon>
        <taxon>Austropuccinia</taxon>
    </lineage>
</organism>
<evidence type="ECO:0000313" key="2">
    <source>
        <dbReference type="EMBL" id="MBW0537025.1"/>
    </source>
</evidence>
<gene>
    <name evidence="2" type="ORF">O181_076740</name>
</gene>
<proteinExistence type="predicted"/>
<dbReference type="EMBL" id="AVOT02041654">
    <property type="protein sequence ID" value="MBW0537025.1"/>
    <property type="molecule type" value="Genomic_DNA"/>
</dbReference>
<evidence type="ECO:0000256" key="1">
    <source>
        <dbReference type="SAM" id="MobiDB-lite"/>
    </source>
</evidence>
<dbReference type="AlphaFoldDB" id="A0A9Q3IFB2"/>
<feature type="compositionally biased region" description="Basic and acidic residues" evidence="1">
    <location>
        <begin position="107"/>
        <end position="116"/>
    </location>
</feature>
<keyword evidence="3" id="KW-1185">Reference proteome</keyword>
<protein>
    <submittedName>
        <fullName evidence="2">Uncharacterized protein</fullName>
    </submittedName>
</protein>
<reference evidence="2" key="1">
    <citation type="submission" date="2021-03" db="EMBL/GenBank/DDBJ databases">
        <title>Draft genome sequence of rust myrtle Austropuccinia psidii MF-1, a brazilian biotype.</title>
        <authorList>
            <person name="Quecine M.C."/>
            <person name="Pachon D.M.R."/>
            <person name="Bonatelli M.L."/>
            <person name="Correr F.H."/>
            <person name="Franceschini L.M."/>
            <person name="Leite T.F."/>
            <person name="Margarido G.R.A."/>
            <person name="Almeida C.A."/>
            <person name="Ferrarezi J.A."/>
            <person name="Labate C.A."/>
        </authorList>
    </citation>
    <scope>NUCLEOTIDE SEQUENCE</scope>
    <source>
        <strain evidence="2">MF-1</strain>
    </source>
</reference>
<name>A0A9Q3IFB2_9BASI</name>
<dbReference type="Proteomes" id="UP000765509">
    <property type="component" value="Unassembled WGS sequence"/>
</dbReference>
<feature type="region of interest" description="Disordered" evidence="1">
    <location>
        <begin position="97"/>
        <end position="131"/>
    </location>
</feature>
<accession>A0A9Q3IFB2</accession>
<comment type="caution">
    <text evidence="2">The sequence shown here is derived from an EMBL/GenBank/DDBJ whole genome shotgun (WGS) entry which is preliminary data.</text>
</comment>
<sequence length="131" mass="15439">MSEFMIHRQILRQFGGDSELSVKRRTTEQSSKEDITNILDEVTTRNRIGSSRVNLKTRLNTTWKDSVEKNPKQNSNDMKYKYADKIRKQHIFQSTTHLSNTCPKRGKINEIDIEKEPDFEDDLNNENSDYK</sequence>
<evidence type="ECO:0000313" key="3">
    <source>
        <dbReference type="Proteomes" id="UP000765509"/>
    </source>
</evidence>